<dbReference type="PANTHER" id="PTHR43876">
    <property type="entry name" value="UBIQUINONE BIOSYNTHESIS MONOOXYGENASE COQ6, MITOCHONDRIAL"/>
    <property type="match status" value="1"/>
</dbReference>
<reference evidence="10" key="1">
    <citation type="submission" date="2016-10" db="EMBL/GenBank/DDBJ databases">
        <authorList>
            <person name="Varghese N."/>
            <person name="Submissions S."/>
        </authorList>
    </citation>
    <scope>NUCLEOTIDE SEQUENCE [LARGE SCALE GENOMIC DNA]</scope>
    <source>
        <strain evidence="10">CGMCC 1.10657</strain>
    </source>
</reference>
<name>A0A1H3YFU5_9GAMM</name>
<dbReference type="NCBIfam" id="TIGR01988">
    <property type="entry name" value="Ubi-OHases"/>
    <property type="match status" value="1"/>
</dbReference>
<accession>A0A1H3YFU5</accession>
<dbReference type="GO" id="GO:0071949">
    <property type="term" value="F:FAD binding"/>
    <property type="evidence" value="ECO:0007669"/>
    <property type="project" value="InterPro"/>
</dbReference>
<evidence type="ECO:0000256" key="1">
    <source>
        <dbReference type="ARBA" id="ARBA00001974"/>
    </source>
</evidence>
<dbReference type="GO" id="GO:0006744">
    <property type="term" value="P:ubiquinone biosynthetic process"/>
    <property type="evidence" value="ECO:0007669"/>
    <property type="project" value="UniProtKB-UniPathway"/>
</dbReference>
<dbReference type="InterPro" id="IPR036188">
    <property type="entry name" value="FAD/NAD-bd_sf"/>
</dbReference>
<dbReference type="STRING" id="658218.SAMN05216562_1741"/>
<evidence type="ECO:0000256" key="2">
    <source>
        <dbReference type="ARBA" id="ARBA00004749"/>
    </source>
</evidence>
<dbReference type="NCBIfam" id="NF004356">
    <property type="entry name" value="PRK05732.1"/>
    <property type="match status" value="1"/>
</dbReference>
<dbReference type="Proteomes" id="UP000198658">
    <property type="component" value="Unassembled WGS sequence"/>
</dbReference>
<evidence type="ECO:0000256" key="4">
    <source>
        <dbReference type="ARBA" id="ARBA00022630"/>
    </source>
</evidence>
<feature type="domain" description="FAD-binding" evidence="8">
    <location>
        <begin position="9"/>
        <end position="360"/>
    </location>
</feature>
<dbReference type="Pfam" id="PF01494">
    <property type="entry name" value="FAD_binding_3"/>
    <property type="match status" value="1"/>
</dbReference>
<dbReference type="PRINTS" id="PR00420">
    <property type="entry name" value="RNGMNOXGNASE"/>
</dbReference>
<evidence type="ECO:0000313" key="10">
    <source>
        <dbReference type="Proteomes" id="UP000198658"/>
    </source>
</evidence>
<dbReference type="EMBL" id="FNQO01000002">
    <property type="protein sequence ID" value="SEA10470.1"/>
    <property type="molecule type" value="Genomic_DNA"/>
</dbReference>
<evidence type="ECO:0000259" key="8">
    <source>
        <dbReference type="Pfam" id="PF01494"/>
    </source>
</evidence>
<gene>
    <name evidence="9" type="ORF">SAMN05216562_1741</name>
</gene>
<proteinExistence type="inferred from homology"/>
<organism evidence="9 10">
    <name type="scientific">Microbulbifer marinus</name>
    <dbReference type="NCBI Taxonomy" id="658218"/>
    <lineage>
        <taxon>Bacteria</taxon>
        <taxon>Pseudomonadati</taxon>
        <taxon>Pseudomonadota</taxon>
        <taxon>Gammaproteobacteria</taxon>
        <taxon>Cellvibrionales</taxon>
        <taxon>Microbulbiferaceae</taxon>
        <taxon>Microbulbifer</taxon>
    </lineage>
</organism>
<evidence type="ECO:0000256" key="7">
    <source>
        <dbReference type="ARBA" id="ARBA00023033"/>
    </source>
</evidence>
<comment type="cofactor">
    <cofactor evidence="1">
        <name>FAD</name>
        <dbReference type="ChEBI" id="CHEBI:57692"/>
    </cofactor>
</comment>
<evidence type="ECO:0000313" key="9">
    <source>
        <dbReference type="EMBL" id="SEA10470.1"/>
    </source>
</evidence>
<comment type="similarity">
    <text evidence="3">Belongs to the UbiH/COQ6 family.</text>
</comment>
<keyword evidence="10" id="KW-1185">Reference proteome</keyword>
<keyword evidence="5" id="KW-0274">FAD</keyword>
<dbReference type="PANTHER" id="PTHR43876:SF8">
    <property type="entry name" value="2-OCTAPRENYL-6-METHOXYPHENOL HYDROXYLASE"/>
    <property type="match status" value="1"/>
</dbReference>
<evidence type="ECO:0000256" key="6">
    <source>
        <dbReference type="ARBA" id="ARBA00023002"/>
    </source>
</evidence>
<dbReference type="AlphaFoldDB" id="A0A1H3YFU5"/>
<comment type="pathway">
    <text evidence="2">Cofactor biosynthesis; ubiquinone biosynthesis.</text>
</comment>
<keyword evidence="6" id="KW-0560">Oxidoreductase</keyword>
<evidence type="ECO:0000256" key="3">
    <source>
        <dbReference type="ARBA" id="ARBA00005349"/>
    </source>
</evidence>
<protein>
    <submittedName>
        <fullName evidence="9">2-octaprenyl-6-methoxyphenol hydroxylase/2-octaprenylphenol hydroxylase</fullName>
    </submittedName>
</protein>
<evidence type="ECO:0000256" key="5">
    <source>
        <dbReference type="ARBA" id="ARBA00022827"/>
    </source>
</evidence>
<keyword evidence="4" id="KW-0285">Flavoprotein</keyword>
<dbReference type="Gene3D" id="3.50.50.60">
    <property type="entry name" value="FAD/NAD(P)-binding domain"/>
    <property type="match status" value="2"/>
</dbReference>
<dbReference type="InterPro" id="IPR051205">
    <property type="entry name" value="UbiH/COQ6_monooxygenase"/>
</dbReference>
<dbReference type="GO" id="GO:0008681">
    <property type="term" value="F:2-octaprenyl-6-methoxyphenol hydroxylase activity"/>
    <property type="evidence" value="ECO:0007669"/>
    <property type="project" value="TreeGrafter"/>
</dbReference>
<dbReference type="InterPro" id="IPR010971">
    <property type="entry name" value="UbiH/COQ6"/>
</dbReference>
<sequence length="414" mass="44741">MVTKQLQQVDVAIVGGGMAGASLALMLARYCPQLSVALLEQRALPDAGASVQLPSFDTRATAISAGSLQIFSELGLWAQLRDYCAPIQRIQVSDRGHALGVSLHAERHERASFQGMLGAVIENAALGPVLHEALAQTPVQLMAPAQVSEVQMGADGARLRWHAGDDGEQAELKTPLLVVADGVNSPLCRQLGVEIETIQYRQRALVTTVGLQRDHGGVAYERFTDAGPMALLPLPRRDGQHRMALVWTCAEEEARALTELSDDAFVERLQRAFGWRAGRIQRAGSLQGYPLSLSLAREQWRRNLVLVGNCAHFLHPVAGQGFNLTLRDCYALAQALTGADLAQDSSDQLDLLQEYGRDRQLDQQLTIGFSDRIPPLFASSNLMVQGLRQAGMLGLTLAPPLRASFVGQAAGFGL</sequence>
<dbReference type="SUPFAM" id="SSF51905">
    <property type="entry name" value="FAD/NAD(P)-binding domain"/>
    <property type="match status" value="1"/>
</dbReference>
<dbReference type="UniPathway" id="UPA00232"/>
<dbReference type="InterPro" id="IPR002938">
    <property type="entry name" value="FAD-bd"/>
</dbReference>
<keyword evidence="7" id="KW-0503">Monooxygenase</keyword>